<accession>A0A0N0PAQ4</accession>
<gene>
    <name evidence="1" type="ORF">RR46_00590</name>
</gene>
<evidence type="ECO:0000313" key="2">
    <source>
        <dbReference type="Proteomes" id="UP000053268"/>
    </source>
</evidence>
<evidence type="ECO:0000313" key="1">
    <source>
        <dbReference type="EMBL" id="KPJ05656.1"/>
    </source>
</evidence>
<dbReference type="AlphaFoldDB" id="A0A0N0PAQ4"/>
<dbReference type="Gene3D" id="3.10.10.10">
    <property type="entry name" value="HIV Type 1 Reverse Transcriptase, subunit A, domain 1"/>
    <property type="match status" value="1"/>
</dbReference>
<name>A0A0N0PAQ4_PAPXU</name>
<protein>
    <submittedName>
        <fullName evidence="1">Retrovirus-related Pol polyprotein from transposon gypsy</fullName>
    </submittedName>
</protein>
<sequence>MQTLDQFSDFFITGLPTTRVNTGELKVRLVVKNRTVQRRLYRMSADERNVIRDHVKELLHAKIIRPSCYPFASPAFLVKKHDGSDRRCIDYRELNINTVPDRCPLPLISAAHDSHRRDG</sequence>
<keyword evidence="2" id="KW-1185">Reference proteome</keyword>
<dbReference type="PANTHER" id="PTHR24559">
    <property type="entry name" value="TRANSPOSON TY3-I GAG-POL POLYPROTEIN"/>
    <property type="match status" value="1"/>
</dbReference>
<dbReference type="Proteomes" id="UP000053268">
    <property type="component" value="Unassembled WGS sequence"/>
</dbReference>
<dbReference type="InterPro" id="IPR043502">
    <property type="entry name" value="DNA/RNA_pol_sf"/>
</dbReference>
<organism evidence="1 2">
    <name type="scientific">Papilio xuthus</name>
    <name type="common">Asian swallowtail butterfly</name>
    <dbReference type="NCBI Taxonomy" id="66420"/>
    <lineage>
        <taxon>Eukaryota</taxon>
        <taxon>Metazoa</taxon>
        <taxon>Ecdysozoa</taxon>
        <taxon>Arthropoda</taxon>
        <taxon>Hexapoda</taxon>
        <taxon>Insecta</taxon>
        <taxon>Pterygota</taxon>
        <taxon>Neoptera</taxon>
        <taxon>Endopterygota</taxon>
        <taxon>Lepidoptera</taxon>
        <taxon>Glossata</taxon>
        <taxon>Ditrysia</taxon>
        <taxon>Papilionoidea</taxon>
        <taxon>Papilionidae</taxon>
        <taxon>Papilioninae</taxon>
        <taxon>Papilio</taxon>
    </lineage>
</organism>
<proteinExistence type="predicted"/>
<dbReference type="EMBL" id="KQ458617">
    <property type="protein sequence ID" value="KPJ05656.1"/>
    <property type="molecule type" value="Genomic_DNA"/>
</dbReference>
<dbReference type="STRING" id="66420.A0A0N0PAQ4"/>
<dbReference type="PANTHER" id="PTHR24559:SF444">
    <property type="entry name" value="REVERSE TRANSCRIPTASE DOMAIN-CONTAINING PROTEIN"/>
    <property type="match status" value="1"/>
</dbReference>
<reference evidence="1 2" key="1">
    <citation type="journal article" date="2015" name="Nat. Commun.">
        <title>Outbred genome sequencing and CRISPR/Cas9 gene editing in butterflies.</title>
        <authorList>
            <person name="Li X."/>
            <person name="Fan D."/>
            <person name="Zhang W."/>
            <person name="Liu G."/>
            <person name="Zhang L."/>
            <person name="Zhao L."/>
            <person name="Fang X."/>
            <person name="Chen L."/>
            <person name="Dong Y."/>
            <person name="Chen Y."/>
            <person name="Ding Y."/>
            <person name="Zhao R."/>
            <person name="Feng M."/>
            <person name="Zhu Y."/>
            <person name="Feng Y."/>
            <person name="Jiang X."/>
            <person name="Zhu D."/>
            <person name="Xiang H."/>
            <person name="Feng X."/>
            <person name="Li S."/>
            <person name="Wang J."/>
            <person name="Zhang G."/>
            <person name="Kronforst M.R."/>
            <person name="Wang W."/>
        </authorList>
    </citation>
    <scope>NUCLEOTIDE SEQUENCE [LARGE SCALE GENOMIC DNA]</scope>
    <source>
        <strain evidence="1">Ya'a_city_454_Px</strain>
        <tissue evidence="1">Whole body</tissue>
    </source>
</reference>
<dbReference type="SUPFAM" id="SSF56672">
    <property type="entry name" value="DNA/RNA polymerases"/>
    <property type="match status" value="1"/>
</dbReference>
<dbReference type="GO" id="GO:0071897">
    <property type="term" value="P:DNA biosynthetic process"/>
    <property type="evidence" value="ECO:0007669"/>
    <property type="project" value="UniProtKB-ARBA"/>
</dbReference>
<dbReference type="InterPro" id="IPR053134">
    <property type="entry name" value="RNA-dir_DNA_polymerase"/>
</dbReference>